<dbReference type="Proteomes" id="UP001054252">
    <property type="component" value="Unassembled WGS sequence"/>
</dbReference>
<dbReference type="EMBL" id="BPVZ01000047">
    <property type="protein sequence ID" value="GKV17198.1"/>
    <property type="molecule type" value="Genomic_DNA"/>
</dbReference>
<keyword evidence="1" id="KW-0732">Signal</keyword>
<feature type="signal peptide" evidence="1">
    <location>
        <begin position="1"/>
        <end position="24"/>
    </location>
</feature>
<evidence type="ECO:0000313" key="2">
    <source>
        <dbReference type="EMBL" id="GKV17198.1"/>
    </source>
</evidence>
<evidence type="ECO:0000313" key="3">
    <source>
        <dbReference type="Proteomes" id="UP001054252"/>
    </source>
</evidence>
<keyword evidence="3" id="KW-1185">Reference proteome</keyword>
<evidence type="ECO:0000256" key="1">
    <source>
        <dbReference type="SAM" id="SignalP"/>
    </source>
</evidence>
<reference evidence="2 3" key="1">
    <citation type="journal article" date="2021" name="Commun. Biol.">
        <title>The genome of Shorea leprosula (Dipterocarpaceae) highlights the ecological relevance of drought in aseasonal tropical rainforests.</title>
        <authorList>
            <person name="Ng K.K.S."/>
            <person name="Kobayashi M.J."/>
            <person name="Fawcett J.A."/>
            <person name="Hatakeyama M."/>
            <person name="Paape T."/>
            <person name="Ng C.H."/>
            <person name="Ang C.C."/>
            <person name="Tnah L.H."/>
            <person name="Lee C.T."/>
            <person name="Nishiyama T."/>
            <person name="Sese J."/>
            <person name="O'Brien M.J."/>
            <person name="Copetti D."/>
            <person name="Mohd Noor M.I."/>
            <person name="Ong R.C."/>
            <person name="Putra M."/>
            <person name="Sireger I.Z."/>
            <person name="Indrioko S."/>
            <person name="Kosugi Y."/>
            <person name="Izuno A."/>
            <person name="Isagi Y."/>
            <person name="Lee S.L."/>
            <person name="Shimizu K.K."/>
        </authorList>
    </citation>
    <scope>NUCLEOTIDE SEQUENCE [LARGE SCALE GENOMIC DNA]</scope>
    <source>
        <strain evidence="2">214</strain>
    </source>
</reference>
<proteinExistence type="predicted"/>
<name>A0AAV5JRC0_9ROSI</name>
<feature type="chain" id="PRO_5043943916" evidence="1">
    <location>
        <begin position="25"/>
        <end position="69"/>
    </location>
</feature>
<comment type="caution">
    <text evidence="2">The sequence shown here is derived from an EMBL/GenBank/DDBJ whole genome shotgun (WGS) entry which is preliminary data.</text>
</comment>
<protein>
    <submittedName>
        <fullName evidence="2">Uncharacterized protein</fullName>
    </submittedName>
</protein>
<dbReference type="AlphaFoldDB" id="A0AAV5JRC0"/>
<organism evidence="2 3">
    <name type="scientific">Rubroshorea leprosula</name>
    <dbReference type="NCBI Taxonomy" id="152421"/>
    <lineage>
        <taxon>Eukaryota</taxon>
        <taxon>Viridiplantae</taxon>
        <taxon>Streptophyta</taxon>
        <taxon>Embryophyta</taxon>
        <taxon>Tracheophyta</taxon>
        <taxon>Spermatophyta</taxon>
        <taxon>Magnoliopsida</taxon>
        <taxon>eudicotyledons</taxon>
        <taxon>Gunneridae</taxon>
        <taxon>Pentapetalae</taxon>
        <taxon>rosids</taxon>
        <taxon>malvids</taxon>
        <taxon>Malvales</taxon>
        <taxon>Dipterocarpaceae</taxon>
        <taxon>Rubroshorea</taxon>
    </lineage>
</organism>
<sequence>MFSELKRLMILMISLYVSSSSSRGILMALINKEDAIHVSALLFFFVQPDKPPKATDFLFLWKPEKKKRA</sequence>
<accession>A0AAV5JRC0</accession>
<gene>
    <name evidence="2" type="ORF">SLEP1_g27734</name>
</gene>